<proteinExistence type="predicted"/>
<evidence type="ECO:0000313" key="2">
    <source>
        <dbReference type="EMBL" id="GGH38815.1"/>
    </source>
</evidence>
<gene>
    <name evidence="2" type="ORF">GCM10010921_09640</name>
</gene>
<dbReference type="Proteomes" id="UP000657592">
    <property type="component" value="Unassembled WGS sequence"/>
</dbReference>
<evidence type="ECO:0000256" key="1">
    <source>
        <dbReference type="SAM" id="Phobius"/>
    </source>
</evidence>
<dbReference type="EMBL" id="BMJY01000003">
    <property type="protein sequence ID" value="GGH38815.1"/>
    <property type="molecule type" value="Genomic_DNA"/>
</dbReference>
<sequence>MHLAALAVTAAETDHHGNVMLETLPFGIVALVIFGVLAAVTASYRNVSNRHAHKVEAHVEHETGHGH</sequence>
<keyword evidence="1" id="KW-0472">Membrane</keyword>
<keyword evidence="1" id="KW-0812">Transmembrane</keyword>
<organism evidence="2 3">
    <name type="scientific">Microbacterium album</name>
    <dbReference type="NCBI Taxonomy" id="2053191"/>
    <lineage>
        <taxon>Bacteria</taxon>
        <taxon>Bacillati</taxon>
        <taxon>Actinomycetota</taxon>
        <taxon>Actinomycetes</taxon>
        <taxon>Micrococcales</taxon>
        <taxon>Microbacteriaceae</taxon>
        <taxon>Microbacterium</taxon>
    </lineage>
</organism>
<accession>A0A917IDW7</accession>
<comment type="caution">
    <text evidence="2">The sequence shown here is derived from an EMBL/GenBank/DDBJ whole genome shotgun (WGS) entry which is preliminary data.</text>
</comment>
<keyword evidence="3" id="KW-1185">Reference proteome</keyword>
<dbReference type="AlphaFoldDB" id="A0A917IDW7"/>
<reference evidence="2" key="2">
    <citation type="submission" date="2020-09" db="EMBL/GenBank/DDBJ databases">
        <authorList>
            <person name="Sun Q."/>
            <person name="Zhou Y."/>
        </authorList>
    </citation>
    <scope>NUCLEOTIDE SEQUENCE</scope>
    <source>
        <strain evidence="2">CGMCC 1.15794</strain>
    </source>
</reference>
<evidence type="ECO:0008006" key="4">
    <source>
        <dbReference type="Google" id="ProtNLM"/>
    </source>
</evidence>
<name>A0A917IDW7_9MICO</name>
<dbReference type="RefSeq" id="WP_188755136.1">
    <property type="nucleotide sequence ID" value="NZ_BMJY01000003.1"/>
</dbReference>
<keyword evidence="1" id="KW-1133">Transmembrane helix</keyword>
<reference evidence="2" key="1">
    <citation type="journal article" date="2014" name="Int. J. Syst. Evol. Microbiol.">
        <title>Complete genome sequence of Corynebacterium casei LMG S-19264T (=DSM 44701T), isolated from a smear-ripened cheese.</title>
        <authorList>
            <consortium name="US DOE Joint Genome Institute (JGI-PGF)"/>
            <person name="Walter F."/>
            <person name="Albersmeier A."/>
            <person name="Kalinowski J."/>
            <person name="Ruckert C."/>
        </authorList>
    </citation>
    <scope>NUCLEOTIDE SEQUENCE</scope>
    <source>
        <strain evidence="2">CGMCC 1.15794</strain>
    </source>
</reference>
<protein>
    <recommendedName>
        <fullName evidence="4">4-hydroxybenzoate polyprenyltransferase</fullName>
    </recommendedName>
</protein>
<evidence type="ECO:0000313" key="3">
    <source>
        <dbReference type="Proteomes" id="UP000657592"/>
    </source>
</evidence>
<feature type="transmembrane region" description="Helical" evidence="1">
    <location>
        <begin position="23"/>
        <end position="44"/>
    </location>
</feature>